<proteinExistence type="predicted"/>
<gene>
    <name evidence="2" type="ORF">PsYK624_163100</name>
</gene>
<dbReference type="OrthoDB" id="2749610at2759"/>
<sequence length="244" mass="27197">MMTTANNALRSWFHYCWERSTKPKTIGYGVYCALFKTLRKPPVGQGPRKITAVQTYLSDNITCVNAIYNECQGEATKTGIGLRTKIAKELLDLEDDATKAELESCIAELHAEAEIKFSEAKKGLLSSDPEDQLFTRTLVRYLDAFFEVLAEYVGLNYFTLIAGQPPEDEDGEFSVAVVNFGKTAEAYPRNLCQFNPKRFKTDVLGTFIDFLQATKEGWDTPGSSSARAHDTAVPYAQHRGVPRG</sequence>
<dbReference type="EMBL" id="BPQB01000130">
    <property type="protein sequence ID" value="GJF00033.1"/>
    <property type="molecule type" value="Genomic_DNA"/>
</dbReference>
<name>A0A9P3LNA6_9APHY</name>
<evidence type="ECO:0000313" key="2">
    <source>
        <dbReference type="EMBL" id="GJF00033.1"/>
    </source>
</evidence>
<evidence type="ECO:0000256" key="1">
    <source>
        <dbReference type="SAM" id="MobiDB-lite"/>
    </source>
</evidence>
<organism evidence="2 3">
    <name type="scientific">Phanerochaete sordida</name>
    <dbReference type="NCBI Taxonomy" id="48140"/>
    <lineage>
        <taxon>Eukaryota</taxon>
        <taxon>Fungi</taxon>
        <taxon>Dikarya</taxon>
        <taxon>Basidiomycota</taxon>
        <taxon>Agaricomycotina</taxon>
        <taxon>Agaricomycetes</taxon>
        <taxon>Polyporales</taxon>
        <taxon>Phanerochaetaceae</taxon>
        <taxon>Phanerochaete</taxon>
    </lineage>
</organism>
<keyword evidence="3" id="KW-1185">Reference proteome</keyword>
<dbReference type="Proteomes" id="UP000703269">
    <property type="component" value="Unassembled WGS sequence"/>
</dbReference>
<reference evidence="2 3" key="1">
    <citation type="submission" date="2021-08" db="EMBL/GenBank/DDBJ databases">
        <title>Draft Genome Sequence of Phanerochaete sordida strain YK-624.</title>
        <authorList>
            <person name="Mori T."/>
            <person name="Dohra H."/>
            <person name="Suzuki T."/>
            <person name="Kawagishi H."/>
            <person name="Hirai H."/>
        </authorList>
    </citation>
    <scope>NUCLEOTIDE SEQUENCE [LARGE SCALE GENOMIC DNA]</scope>
    <source>
        <strain evidence="2 3">YK-624</strain>
    </source>
</reference>
<accession>A0A9P3LNA6</accession>
<dbReference type="AlphaFoldDB" id="A0A9P3LNA6"/>
<protein>
    <submittedName>
        <fullName evidence="2">Uncharacterized protein</fullName>
    </submittedName>
</protein>
<comment type="caution">
    <text evidence="2">The sequence shown here is derived from an EMBL/GenBank/DDBJ whole genome shotgun (WGS) entry which is preliminary data.</text>
</comment>
<feature type="region of interest" description="Disordered" evidence="1">
    <location>
        <begin position="218"/>
        <end position="244"/>
    </location>
</feature>
<evidence type="ECO:0000313" key="3">
    <source>
        <dbReference type="Proteomes" id="UP000703269"/>
    </source>
</evidence>